<dbReference type="AlphaFoldDB" id="A0AB39DKK3"/>
<gene>
    <name evidence="3" type="ORF">ABRZ00_12790</name>
</gene>
<dbReference type="EMBL" id="CP158257">
    <property type="protein sequence ID" value="XDJ55399.1"/>
    <property type="molecule type" value="Genomic_DNA"/>
</dbReference>
<organism evidence="3">
    <name type="scientific">Castellaniella ginsengisoli</name>
    <dbReference type="NCBI Taxonomy" id="546114"/>
    <lineage>
        <taxon>Bacteria</taxon>
        <taxon>Pseudomonadati</taxon>
        <taxon>Pseudomonadota</taxon>
        <taxon>Betaproteobacteria</taxon>
        <taxon>Burkholderiales</taxon>
        <taxon>Alcaligenaceae</taxon>
        <taxon>Castellaniella</taxon>
    </lineage>
</organism>
<dbReference type="InterPro" id="IPR024459">
    <property type="entry name" value="Acb1-like_N"/>
</dbReference>
<feature type="compositionally biased region" description="Acidic residues" evidence="1">
    <location>
        <begin position="434"/>
        <end position="443"/>
    </location>
</feature>
<evidence type="ECO:0000313" key="3">
    <source>
        <dbReference type="EMBL" id="XDJ55399.1"/>
    </source>
</evidence>
<protein>
    <submittedName>
        <fullName evidence="3">DUF1073 domain-containing protein</fullName>
    </submittedName>
</protein>
<feature type="region of interest" description="Disordered" evidence="1">
    <location>
        <begin position="418"/>
        <end position="443"/>
    </location>
</feature>
<proteinExistence type="predicted"/>
<dbReference type="KEGG" id="cgin:ABRZ00_12790"/>
<dbReference type="InterPro" id="IPR006445">
    <property type="entry name" value="Phage-assoc_HI1409"/>
</dbReference>
<evidence type="ECO:0000259" key="2">
    <source>
        <dbReference type="Pfam" id="PF06381"/>
    </source>
</evidence>
<dbReference type="RefSeq" id="WP_368647733.1">
    <property type="nucleotide sequence ID" value="NZ_CP158257.1"/>
</dbReference>
<dbReference type="GeneID" id="93068426"/>
<feature type="domain" description="Anti-CBASS protein Acb1-like N-terminal" evidence="2">
    <location>
        <begin position="43"/>
        <end position="384"/>
    </location>
</feature>
<sequence>MTQKPRYKLTTDGLVNIVSGLGTGKGKRDYNRFVADQLLGYQELEAAYQTNWIARQIVDIPADDMTREWRTIKCQAADEIRMEEDRLNLQSVVNEALSWSRLYGGAAILPLTNQDMERPFQPEAIGRGGVQRLMVFDRWDLIPHAINTWDVLAENYLQPEFYTLYQGSQKIHWTHFIRFVGSKLPRRQRVLLQGWGDSQLRRCLEDIKDTVAAKDGIAELMQSANIDVITREGLSEELSTDQEGEIIARYTLFDQMKSIINTALLDGDEKYDRVTLNLSGVAPVIDTLMVWIAGAADIPVTRLFGTSAKGLNATGEGDLKNYYDSIRSQQTSQLDRPMAMLDAIMVRSALGNMPADYNYDWNRLAQPNRKDEAEARKIEAETDVILLDAGAVGRAQVMRRLEADEVYQYQDGVIDGIEASEDLSLGPVEKPEGEGDDDEQPAI</sequence>
<accession>A0AB39DKK3</accession>
<dbReference type="Pfam" id="PF06381">
    <property type="entry name" value="Phage_portal_3"/>
    <property type="match status" value="1"/>
</dbReference>
<dbReference type="NCBIfam" id="TIGR01555">
    <property type="entry name" value="phge_rel_HI1409"/>
    <property type="match status" value="1"/>
</dbReference>
<reference evidence="3" key="1">
    <citation type="submission" date="2024-05" db="EMBL/GenBank/DDBJ databases">
        <authorList>
            <person name="Luo Y.-C."/>
            <person name="Nicholds J."/>
            <person name="Mortimer T."/>
            <person name="Maboni G."/>
        </authorList>
    </citation>
    <scope>NUCLEOTIDE SEQUENCE</scope>
    <source>
        <strain evidence="3">150221</strain>
    </source>
</reference>
<evidence type="ECO:0000256" key="1">
    <source>
        <dbReference type="SAM" id="MobiDB-lite"/>
    </source>
</evidence>
<name>A0AB39DKK3_9BURK</name>